<dbReference type="Pfam" id="PF04055">
    <property type="entry name" value="Radical_SAM"/>
    <property type="match status" value="1"/>
</dbReference>
<dbReference type="Proteomes" id="UP001497527">
    <property type="component" value="Unassembled WGS sequence"/>
</dbReference>
<dbReference type="EMBL" id="CAXJIO010000013">
    <property type="protein sequence ID" value="CAL2103603.1"/>
    <property type="molecule type" value="Genomic_DNA"/>
</dbReference>
<gene>
    <name evidence="7" type="ORF">T190423A01A_40196</name>
</gene>
<dbReference type="InterPro" id="IPR056488">
    <property type="entry name" value="Zn_ribbon_HMPTM"/>
</dbReference>
<keyword evidence="4" id="KW-0408">Iron</keyword>
<keyword evidence="7" id="KW-0489">Methyltransferase</keyword>
<evidence type="ECO:0000256" key="2">
    <source>
        <dbReference type="ARBA" id="ARBA00022691"/>
    </source>
</evidence>
<dbReference type="Gene3D" id="3.20.20.70">
    <property type="entry name" value="Aldolase class I"/>
    <property type="match status" value="1"/>
</dbReference>
<keyword evidence="8" id="KW-1185">Reference proteome</keyword>
<comment type="caution">
    <text evidence="7">The sequence shown here is derived from an EMBL/GenBank/DDBJ whole genome shotgun (WGS) entry which is preliminary data.</text>
</comment>
<dbReference type="InterPro" id="IPR034474">
    <property type="entry name" value="Methyltransferase_Class_D"/>
</dbReference>
<dbReference type="PANTHER" id="PTHR43306">
    <property type="entry name" value="7,8-DIHYDRO-6-HYDROXYMETHYLPTERIN DIMETHYLTRANSFERASE"/>
    <property type="match status" value="1"/>
</dbReference>
<dbReference type="EC" id="2.1.1.-" evidence="7"/>
<dbReference type="CDD" id="cd01335">
    <property type="entry name" value="Radical_SAM"/>
    <property type="match status" value="1"/>
</dbReference>
<reference evidence="7 8" key="1">
    <citation type="submission" date="2024-05" db="EMBL/GenBank/DDBJ databases">
        <authorList>
            <person name="Duchaud E."/>
        </authorList>
    </citation>
    <scope>NUCLEOTIDE SEQUENCE [LARGE SCALE GENOMIC DNA]</scope>
    <source>
        <strain evidence="7">Ena-SAMPLE-TAB-13-05-2024-13:56:06:370-140308</strain>
    </source>
</reference>
<dbReference type="RefSeq" id="WP_348717802.1">
    <property type="nucleotide sequence ID" value="NZ_CAXJIO010000013.1"/>
</dbReference>
<accession>A0ABM9PDC4</accession>
<dbReference type="SMART" id="SM00729">
    <property type="entry name" value="Elp3"/>
    <property type="match status" value="1"/>
</dbReference>
<dbReference type="InterPro" id="IPR013785">
    <property type="entry name" value="Aldolase_TIM"/>
</dbReference>
<evidence type="ECO:0000256" key="1">
    <source>
        <dbReference type="ARBA" id="ARBA00001966"/>
    </source>
</evidence>
<dbReference type="SFLD" id="SFLDG01067">
    <property type="entry name" value="SPASM/twitch_domain_containing"/>
    <property type="match status" value="1"/>
</dbReference>
<sequence length="462" mass="53436">MPVRNYTYYDYTLSLCPECLKRVDAKIVFENEHVYMLKRCPEHGNSKVLIADDIEYYKNIRNYNKPSETPYTFNTKTMYGCPYDCGLCPDHEQHSCLTIIEVTDRCNLSCPTCYAGSSPSYGRHRTLEEIKEMLDTVVKNEKEPDVVQISGGEPTLHPQFFEILDYAKSLPIRHLMVNTNGIKIAKEKDFVKRLKEYSPDFEIYLQFDSFKNEVLQSLRGADLTEIRKKAIENLNEVNLSTTLVVTLQKGLNDDEIGKTIEYALQQPSVRGVTFQPTQIAGRLENFDPTKDRITLTEVRRRILEQTSIFEQEDLLPVPCNPDALVMGYALKLDNEVFPLTRYINPDDLLNNSKNTIVYEQDEHLHGKMIELFSTGNSVECAEENLKSILCCLPKIDAPELGYNNLFRVIIMQFIDAYNFDVRAIKKSCVHIVNKDNKIIPFETMNLLYRDDKRQQLETLRKL</sequence>
<dbReference type="GO" id="GO:0008168">
    <property type="term" value="F:methyltransferase activity"/>
    <property type="evidence" value="ECO:0007669"/>
    <property type="project" value="UniProtKB-KW"/>
</dbReference>
<evidence type="ECO:0000259" key="6">
    <source>
        <dbReference type="PROSITE" id="PS51918"/>
    </source>
</evidence>
<keyword evidence="3" id="KW-0479">Metal-binding</keyword>
<protein>
    <submittedName>
        <fullName evidence="7">7,8-dihydro-6-hydroxymethylpterin dimethyltransferase</fullName>
        <ecNumber evidence="7">2.1.1.-</ecNumber>
    </submittedName>
</protein>
<dbReference type="PROSITE" id="PS51918">
    <property type="entry name" value="RADICAL_SAM"/>
    <property type="match status" value="1"/>
</dbReference>
<evidence type="ECO:0000256" key="5">
    <source>
        <dbReference type="ARBA" id="ARBA00023014"/>
    </source>
</evidence>
<evidence type="ECO:0000256" key="4">
    <source>
        <dbReference type="ARBA" id="ARBA00023004"/>
    </source>
</evidence>
<evidence type="ECO:0000313" key="7">
    <source>
        <dbReference type="EMBL" id="CAL2103603.1"/>
    </source>
</evidence>
<dbReference type="SFLD" id="SFLDG01100">
    <property type="entry name" value="methyltransferase_(Class_D)"/>
    <property type="match status" value="1"/>
</dbReference>
<evidence type="ECO:0000313" key="8">
    <source>
        <dbReference type="Proteomes" id="UP001497527"/>
    </source>
</evidence>
<evidence type="ECO:0000256" key="3">
    <source>
        <dbReference type="ARBA" id="ARBA00022723"/>
    </source>
</evidence>
<feature type="domain" description="Radical SAM core" evidence="6">
    <location>
        <begin position="89"/>
        <end position="313"/>
    </location>
</feature>
<dbReference type="SUPFAM" id="SSF102114">
    <property type="entry name" value="Radical SAM enzymes"/>
    <property type="match status" value="1"/>
</dbReference>
<dbReference type="Pfam" id="PF23545">
    <property type="entry name" value="Zn_ribbon_HMPTM"/>
    <property type="match status" value="1"/>
</dbReference>
<dbReference type="SFLD" id="SFLDS00029">
    <property type="entry name" value="Radical_SAM"/>
    <property type="match status" value="1"/>
</dbReference>
<dbReference type="InterPro" id="IPR058240">
    <property type="entry name" value="rSAM_sf"/>
</dbReference>
<keyword evidence="7" id="KW-0808">Transferase</keyword>
<dbReference type="GO" id="GO:0032259">
    <property type="term" value="P:methylation"/>
    <property type="evidence" value="ECO:0007669"/>
    <property type="project" value="UniProtKB-KW"/>
</dbReference>
<keyword evidence="5" id="KW-0411">Iron-sulfur</keyword>
<dbReference type="PANTHER" id="PTHR43306:SF1">
    <property type="entry name" value="7,8-DIHYDRO-6-HYDROXYMETHYLPTERIN DIMETHYLTRANSFERASE"/>
    <property type="match status" value="1"/>
</dbReference>
<dbReference type="InterPro" id="IPR006638">
    <property type="entry name" value="Elp3/MiaA/NifB-like_rSAM"/>
</dbReference>
<organism evidence="7 8">
    <name type="scientific">Tenacibaculum polynesiense</name>
    <dbReference type="NCBI Taxonomy" id="3137857"/>
    <lineage>
        <taxon>Bacteria</taxon>
        <taxon>Pseudomonadati</taxon>
        <taxon>Bacteroidota</taxon>
        <taxon>Flavobacteriia</taxon>
        <taxon>Flavobacteriales</taxon>
        <taxon>Flavobacteriaceae</taxon>
        <taxon>Tenacibaculum</taxon>
    </lineage>
</organism>
<name>A0ABM9PDC4_9FLAO</name>
<keyword evidence="2" id="KW-0949">S-adenosyl-L-methionine</keyword>
<comment type="cofactor">
    <cofactor evidence="1">
        <name>[4Fe-4S] cluster</name>
        <dbReference type="ChEBI" id="CHEBI:49883"/>
    </cofactor>
</comment>
<dbReference type="InterPro" id="IPR007197">
    <property type="entry name" value="rSAM"/>
</dbReference>
<proteinExistence type="predicted"/>